<name>A0ABP9TT32_9RICK</name>
<protein>
    <submittedName>
        <fullName evidence="1">Uncharacterized protein</fullName>
    </submittedName>
</protein>
<evidence type="ECO:0000313" key="1">
    <source>
        <dbReference type="EMBL" id="GAA5252404.1"/>
    </source>
</evidence>
<sequence length="121" mass="13878">MTQNIYILEKLKVLLYLIFCFALTSCIITPESPRYHPTVISFTPANVVINYSLNDLQETTNLAQQFCSTINKDVQYTGTQYINIAEAGFSSNEIQARYAAFNYIESSRSRKDDQNIINNFK</sequence>
<keyword evidence="2" id="KW-1185">Reference proteome</keyword>
<reference evidence="1 2" key="1">
    <citation type="journal article" date="2024" name="Microbiol. Immunol.">
        <title>Discovery of a novel spotted fever group Rickettsia, 'Candidatus Rickettsia kedanie,' in unfed larval chigger mites, Leptotrombidium scutellare.</title>
        <authorList>
            <person name="Ogawa M."/>
            <person name="Matsutani M."/>
            <person name="Katayama T."/>
            <person name="Takada N."/>
            <person name="Noda S."/>
            <person name="Takahashi M."/>
            <person name="Kageyama D."/>
            <person name="Hanaoka N."/>
            <person name="Ebihara H."/>
        </authorList>
    </citation>
    <scope>NUCLEOTIDE SEQUENCE [LARGE SCALE GENOMIC DNA]</scope>
    <source>
        <strain evidence="1 2">KNCP2-13</strain>
    </source>
</reference>
<comment type="caution">
    <text evidence="1">The sequence shown here is derived from an EMBL/GenBank/DDBJ whole genome shotgun (WGS) entry which is preliminary data.</text>
</comment>
<proteinExistence type="predicted"/>
<accession>A0ABP9TT32</accession>
<gene>
    <name evidence="1" type="ORF">KNCP2_06920</name>
</gene>
<organism evidence="1 2">
    <name type="scientific">Candidatus Rickettsia kedanie</name>
    <dbReference type="NCBI Taxonomy" id="3115352"/>
    <lineage>
        <taxon>Bacteria</taxon>
        <taxon>Pseudomonadati</taxon>
        <taxon>Pseudomonadota</taxon>
        <taxon>Alphaproteobacteria</taxon>
        <taxon>Rickettsiales</taxon>
        <taxon>Rickettsiaceae</taxon>
        <taxon>Rickettsieae</taxon>
        <taxon>Rickettsia</taxon>
        <taxon>spotted fever group</taxon>
    </lineage>
</organism>
<dbReference type="RefSeq" id="WP_412708076.1">
    <property type="nucleotide sequence ID" value="NZ_BAABMM010000027.1"/>
</dbReference>
<dbReference type="Proteomes" id="UP001628124">
    <property type="component" value="Unassembled WGS sequence"/>
</dbReference>
<dbReference type="EMBL" id="BAABMM010000027">
    <property type="protein sequence ID" value="GAA5252404.1"/>
    <property type="molecule type" value="Genomic_DNA"/>
</dbReference>
<evidence type="ECO:0000313" key="2">
    <source>
        <dbReference type="Proteomes" id="UP001628124"/>
    </source>
</evidence>